<dbReference type="RefSeq" id="WP_015934594.1">
    <property type="nucleotide sequence ID" value="NC_011891.1"/>
</dbReference>
<feature type="region of interest" description="Disordered" evidence="1">
    <location>
        <begin position="115"/>
        <end position="137"/>
    </location>
</feature>
<sequence>MRRTSAAAVLLLPFLLLACNGAPLPDASLGGQPGGGGPGGQPGGGGGGGGAGSVNPDAPLAAPAWPPLQASVEPYALAFDDATAAIVYTMWSKDYAPGRFHYHGAWWDVELRQRGDGSREHPKHSWKVRRPKDAPLDGERTRNLLAEWPDGGYLSDPFSYGLMKGAGVPTPRAQFVTLDVNGEHQGVYVELEEPDEKHFLLENGIDSNANVYRCGLRDCELKLTPPAHYQGPWEKKTNESEPSDDLDAFLIGLNRTPEGEIEAWLEQHVDLPRFFRFYAVGILISLSGIDDSGSYLVHDRTRDKWLWVPWDLNNAKLVFWRDNPVEWGVPFRYAIPFYTLYDAATLGVAAGKEARYGGAHPPFVVLFQRIWDRPALRDRILDEVEAMLDGPFAESETSPRIDGLRALIAGLLPADPWVEPAHADASVQVLKDYVRRRTGFLREQIALERHRGEGGLVVNAIAPDAIELYNREDAPRDLGGLALTGDLRQRLATLLPAGTVVPPHGTLRLPFPVAAEGGEVGIFDVATQLPVDAVYYGPPGGRTYARTPDGAETWAWR</sequence>
<feature type="region of interest" description="Disordered" evidence="1">
    <location>
        <begin position="29"/>
        <end position="62"/>
    </location>
</feature>
<dbReference type="AlphaFoldDB" id="B8J5C9"/>
<dbReference type="KEGG" id="acp:A2cp1_3461"/>
<feature type="compositionally biased region" description="Gly residues" evidence="1">
    <location>
        <begin position="31"/>
        <end position="52"/>
    </location>
</feature>
<reference evidence="3" key="1">
    <citation type="submission" date="2009-01" db="EMBL/GenBank/DDBJ databases">
        <title>Complete sequence of Anaeromyxobacter dehalogenans 2CP-1.</title>
        <authorList>
            <consortium name="US DOE Joint Genome Institute"/>
            <person name="Lucas S."/>
            <person name="Copeland A."/>
            <person name="Lapidus A."/>
            <person name="Glavina del Rio T."/>
            <person name="Dalin E."/>
            <person name="Tice H."/>
            <person name="Bruce D."/>
            <person name="Goodwin L."/>
            <person name="Pitluck S."/>
            <person name="Saunders E."/>
            <person name="Brettin T."/>
            <person name="Detter J.C."/>
            <person name="Han C."/>
            <person name="Larimer F."/>
            <person name="Land M."/>
            <person name="Hauser L."/>
            <person name="Kyrpides N."/>
            <person name="Ovchinnikova G."/>
            <person name="Beliaev A.S."/>
            <person name="Richardson P."/>
        </authorList>
    </citation>
    <scope>NUCLEOTIDE SEQUENCE</scope>
    <source>
        <strain evidence="3">2CP-1</strain>
    </source>
</reference>
<dbReference type="PROSITE" id="PS51257">
    <property type="entry name" value="PROKAR_LIPOPROTEIN"/>
    <property type="match status" value="1"/>
</dbReference>
<feature type="compositionally biased region" description="Basic residues" evidence="1">
    <location>
        <begin position="121"/>
        <end position="130"/>
    </location>
</feature>
<keyword evidence="4" id="KW-1185">Reference proteome</keyword>
<dbReference type="PANTHER" id="PTHR40050:SF1">
    <property type="entry name" value="INNER SPORE COAT PROTEIN H"/>
    <property type="match status" value="1"/>
</dbReference>
<name>B8J5C9_ANAD2</name>
<dbReference type="Pfam" id="PF08757">
    <property type="entry name" value="CotH"/>
    <property type="match status" value="1"/>
</dbReference>
<dbReference type="EMBL" id="CP001359">
    <property type="protein sequence ID" value="ACL66791.1"/>
    <property type="molecule type" value="Genomic_DNA"/>
</dbReference>
<evidence type="ECO:0000313" key="4">
    <source>
        <dbReference type="Proteomes" id="UP000007089"/>
    </source>
</evidence>
<dbReference type="Proteomes" id="UP000007089">
    <property type="component" value="Chromosome"/>
</dbReference>
<gene>
    <name evidence="3" type="ordered locus">A2cp1_3461</name>
</gene>
<proteinExistence type="predicted"/>
<accession>B8J5C9</accession>
<dbReference type="PANTHER" id="PTHR40050">
    <property type="entry name" value="INNER SPORE COAT PROTEIN H"/>
    <property type="match status" value="1"/>
</dbReference>
<organism evidence="3 4">
    <name type="scientific">Anaeromyxobacter dehalogenans (strain ATCC BAA-258 / DSM 21875 / 2CP-1)</name>
    <dbReference type="NCBI Taxonomy" id="455488"/>
    <lineage>
        <taxon>Bacteria</taxon>
        <taxon>Pseudomonadati</taxon>
        <taxon>Myxococcota</taxon>
        <taxon>Myxococcia</taxon>
        <taxon>Myxococcales</taxon>
        <taxon>Cystobacterineae</taxon>
        <taxon>Anaeromyxobacteraceae</taxon>
        <taxon>Anaeromyxobacter</taxon>
    </lineage>
</organism>
<feature type="signal peptide" evidence="2">
    <location>
        <begin position="1"/>
        <end position="18"/>
    </location>
</feature>
<evidence type="ECO:0000313" key="3">
    <source>
        <dbReference type="EMBL" id="ACL66791.1"/>
    </source>
</evidence>
<dbReference type="HOGENOM" id="CLU_468429_0_0_7"/>
<feature type="chain" id="PRO_5002874684" evidence="2">
    <location>
        <begin position="19"/>
        <end position="557"/>
    </location>
</feature>
<dbReference type="InterPro" id="IPR014867">
    <property type="entry name" value="Spore_coat_CotH_CotH2/3/7"/>
</dbReference>
<evidence type="ECO:0000256" key="1">
    <source>
        <dbReference type="SAM" id="MobiDB-lite"/>
    </source>
</evidence>
<evidence type="ECO:0000256" key="2">
    <source>
        <dbReference type="SAM" id="SignalP"/>
    </source>
</evidence>
<keyword evidence="2" id="KW-0732">Signal</keyword>
<protein>
    <submittedName>
        <fullName evidence="3">Spore coat protein CotH</fullName>
    </submittedName>
</protein>